<dbReference type="GO" id="GO:0005524">
    <property type="term" value="F:ATP binding"/>
    <property type="evidence" value="ECO:0007669"/>
    <property type="project" value="UniProtKB-KW"/>
</dbReference>
<dbReference type="AlphaFoldDB" id="K0RKN9"/>
<dbReference type="OrthoDB" id="195231at2759"/>
<feature type="compositionally biased region" description="Basic and acidic residues" evidence="5">
    <location>
        <begin position="197"/>
        <end position="213"/>
    </location>
</feature>
<dbReference type="InterPro" id="IPR013750">
    <property type="entry name" value="GHMP_kinase_C_dom"/>
</dbReference>
<sequence>MTQTNDNVKLATTALLAAAAGAGLSYFISRPRLRHRTVRGVDERHHRAHATLARGADAAADRREDDHRGRKLAAPGERHGARAGDVGQLRPGLRLHRPGGRPVDGGDGVPGRQVRDNCRGRGRQGDAQGQLQPARDGGQGRLRDGREAHAAAQVSRRQPHTLRPRPGQLVRCYRRGNHRGPRPRGPQVARLGIGEPPPDRGHDRGTPRQRRAGDIRWVPDRDTQRNAVGHGARAMPPRDAARHVHTRLHREDVGSSGGTGRHHIPGGRGFQRGEVAFLVHALAMGNLDNLKWGVEDRMHQPQRAEGLYKHLYPMIRAAEEAGACCAYLSGAGPTVMALTSGASGDSIHTAREREDRLFSCQGNDANRPILWGQGEDCRDTGLPGGSTGRKGRSALLK</sequence>
<dbReference type="SUPFAM" id="SSF55060">
    <property type="entry name" value="GHMP Kinase, C-terminal domain"/>
    <property type="match status" value="1"/>
</dbReference>
<evidence type="ECO:0000313" key="7">
    <source>
        <dbReference type="EMBL" id="EJK52874.1"/>
    </source>
</evidence>
<evidence type="ECO:0000256" key="5">
    <source>
        <dbReference type="SAM" id="MobiDB-lite"/>
    </source>
</evidence>
<dbReference type="Proteomes" id="UP000266841">
    <property type="component" value="Unassembled WGS sequence"/>
</dbReference>
<evidence type="ECO:0000256" key="4">
    <source>
        <dbReference type="ARBA" id="ARBA00022840"/>
    </source>
</evidence>
<evidence type="ECO:0000256" key="1">
    <source>
        <dbReference type="ARBA" id="ARBA00022679"/>
    </source>
</evidence>
<keyword evidence="2" id="KW-0547">Nucleotide-binding</keyword>
<keyword evidence="4" id="KW-0067">ATP-binding</keyword>
<dbReference type="Pfam" id="PF08544">
    <property type="entry name" value="GHMP_kinases_C"/>
    <property type="match status" value="1"/>
</dbReference>
<feature type="compositionally biased region" description="Low complexity" evidence="5">
    <location>
        <begin position="125"/>
        <end position="136"/>
    </location>
</feature>
<dbReference type="PANTHER" id="PTHR20861">
    <property type="entry name" value="HOMOSERINE/4-DIPHOSPHOCYTIDYL-2-C-METHYL-D-ERYTHRITOL KINASE"/>
    <property type="match status" value="1"/>
</dbReference>
<evidence type="ECO:0000256" key="3">
    <source>
        <dbReference type="ARBA" id="ARBA00022777"/>
    </source>
</evidence>
<proteinExistence type="predicted"/>
<keyword evidence="3" id="KW-0418">Kinase</keyword>
<feature type="region of interest" description="Disordered" evidence="5">
    <location>
        <begin position="42"/>
        <end position="213"/>
    </location>
</feature>
<dbReference type="GO" id="GO:0016301">
    <property type="term" value="F:kinase activity"/>
    <property type="evidence" value="ECO:0007669"/>
    <property type="project" value="UniProtKB-KW"/>
</dbReference>
<feature type="compositionally biased region" description="Basic and acidic residues" evidence="5">
    <location>
        <begin position="59"/>
        <end position="68"/>
    </location>
</feature>
<protein>
    <recommendedName>
        <fullName evidence="6">GHMP kinase C-terminal domain-containing protein</fullName>
    </recommendedName>
</protein>
<organism evidence="7 8">
    <name type="scientific">Thalassiosira oceanica</name>
    <name type="common">Marine diatom</name>
    <dbReference type="NCBI Taxonomy" id="159749"/>
    <lineage>
        <taxon>Eukaryota</taxon>
        <taxon>Sar</taxon>
        <taxon>Stramenopiles</taxon>
        <taxon>Ochrophyta</taxon>
        <taxon>Bacillariophyta</taxon>
        <taxon>Coscinodiscophyceae</taxon>
        <taxon>Thalassiosirophycidae</taxon>
        <taxon>Thalassiosirales</taxon>
        <taxon>Thalassiosiraceae</taxon>
        <taxon>Thalassiosira</taxon>
    </lineage>
</organism>
<keyword evidence="8" id="KW-1185">Reference proteome</keyword>
<feature type="domain" description="GHMP kinase C-terminal" evidence="6">
    <location>
        <begin position="285"/>
        <end position="347"/>
    </location>
</feature>
<comment type="caution">
    <text evidence="7">The sequence shown here is derived from an EMBL/GenBank/DDBJ whole genome shotgun (WGS) entry which is preliminary data.</text>
</comment>
<dbReference type="Gene3D" id="3.30.70.890">
    <property type="entry name" value="GHMP kinase, C-terminal domain"/>
    <property type="match status" value="1"/>
</dbReference>
<keyword evidence="1" id="KW-0808">Transferase</keyword>
<name>K0RKN9_THAOC</name>
<dbReference type="InterPro" id="IPR036554">
    <property type="entry name" value="GHMP_kinase_C_sf"/>
</dbReference>
<feature type="compositionally biased region" description="Basic residues" evidence="5">
    <location>
        <begin position="172"/>
        <end position="182"/>
    </location>
</feature>
<dbReference type="EMBL" id="AGNL01039075">
    <property type="protein sequence ID" value="EJK52874.1"/>
    <property type="molecule type" value="Genomic_DNA"/>
</dbReference>
<evidence type="ECO:0000256" key="2">
    <source>
        <dbReference type="ARBA" id="ARBA00022741"/>
    </source>
</evidence>
<accession>K0RKN9</accession>
<reference evidence="7 8" key="1">
    <citation type="journal article" date="2012" name="Genome Biol.">
        <title>Genome and low-iron response of an oceanic diatom adapted to chronic iron limitation.</title>
        <authorList>
            <person name="Lommer M."/>
            <person name="Specht M."/>
            <person name="Roy A.S."/>
            <person name="Kraemer L."/>
            <person name="Andreson R."/>
            <person name="Gutowska M.A."/>
            <person name="Wolf J."/>
            <person name="Bergner S.V."/>
            <person name="Schilhabel M.B."/>
            <person name="Klostermeier U.C."/>
            <person name="Beiko R.G."/>
            <person name="Rosenstiel P."/>
            <person name="Hippler M."/>
            <person name="Laroche J."/>
        </authorList>
    </citation>
    <scope>NUCLEOTIDE SEQUENCE [LARGE SCALE GENOMIC DNA]</scope>
    <source>
        <strain evidence="7 8">CCMP1005</strain>
    </source>
</reference>
<evidence type="ECO:0000259" key="6">
    <source>
        <dbReference type="Pfam" id="PF08544"/>
    </source>
</evidence>
<evidence type="ECO:0000313" key="8">
    <source>
        <dbReference type="Proteomes" id="UP000266841"/>
    </source>
</evidence>
<gene>
    <name evidence="7" type="ORF">THAOC_27802</name>
</gene>
<feature type="region of interest" description="Disordered" evidence="5">
    <location>
        <begin position="371"/>
        <end position="397"/>
    </location>
</feature>
<dbReference type="PANTHER" id="PTHR20861:SF1">
    <property type="entry name" value="HOMOSERINE KINASE"/>
    <property type="match status" value="1"/>
</dbReference>
<dbReference type="eggNOG" id="KOG1537">
    <property type="taxonomic scope" value="Eukaryota"/>
</dbReference>